<dbReference type="PANTHER" id="PTHR33346">
    <property type="entry name" value="DEHYDRIN XERO 2-RELATED"/>
    <property type="match status" value="1"/>
</dbReference>
<protein>
    <submittedName>
        <fullName evidence="3">Dehydrin 2</fullName>
    </submittedName>
</protein>
<gene>
    <name evidence="3" type="primary">DHN2</name>
</gene>
<dbReference type="InterPro" id="IPR030513">
    <property type="entry name" value="Dehydrin_CS"/>
</dbReference>
<dbReference type="Pfam" id="PF00257">
    <property type="entry name" value="Dehydrin"/>
    <property type="match status" value="1"/>
</dbReference>
<dbReference type="EMBL" id="KY272747">
    <property type="protein sequence ID" value="AUN35179.1"/>
    <property type="molecule type" value="mRNA"/>
</dbReference>
<proteinExistence type="evidence at transcript level"/>
<dbReference type="GO" id="GO:0005829">
    <property type="term" value="C:cytosol"/>
    <property type="evidence" value="ECO:0007669"/>
    <property type="project" value="TreeGrafter"/>
</dbReference>
<comment type="similarity">
    <text evidence="1">Belongs to the plant dehydrin family.</text>
</comment>
<feature type="compositionally biased region" description="Polar residues" evidence="2">
    <location>
        <begin position="1"/>
        <end position="24"/>
    </location>
</feature>
<name>A0A2Z2Z0N4_PAELC</name>
<dbReference type="GO" id="GO:0009737">
    <property type="term" value="P:response to abscisic acid"/>
    <property type="evidence" value="ECO:0007669"/>
    <property type="project" value="TreeGrafter"/>
</dbReference>
<evidence type="ECO:0000256" key="2">
    <source>
        <dbReference type="SAM" id="MobiDB-lite"/>
    </source>
</evidence>
<dbReference type="AlphaFoldDB" id="A0A2Z2Z0N4"/>
<feature type="compositionally biased region" description="Basic and acidic residues" evidence="2">
    <location>
        <begin position="112"/>
        <end position="132"/>
    </location>
</feature>
<dbReference type="InterPro" id="IPR000167">
    <property type="entry name" value="Dehydrin"/>
</dbReference>
<feature type="region of interest" description="Disordered" evidence="2">
    <location>
        <begin position="1"/>
        <end position="132"/>
    </location>
</feature>
<evidence type="ECO:0000313" key="3">
    <source>
        <dbReference type="EMBL" id="AUN35179.1"/>
    </source>
</evidence>
<sequence length="132" mass="14703">MSYQNQYATPTLQSQSDVYGNPVSQRDEHGNPLHHYGGSISQIDEYGNPVYYQKQEHGHGQGISGMLQRSGSSSSSEDDGYGGRRKKGLRERIKEKMPCSGQHQSRGIETTTPHEKKGVVDKIKDKLHAGHH</sequence>
<accession>A0A2Z2Z0N4</accession>
<dbReference type="PROSITE" id="PS00315">
    <property type="entry name" value="DEHYDRIN_1"/>
    <property type="match status" value="1"/>
</dbReference>
<dbReference type="PANTHER" id="PTHR33346:SF42">
    <property type="entry name" value="DEHYDRIN XERO 1"/>
    <property type="match status" value="1"/>
</dbReference>
<dbReference type="GO" id="GO:0009414">
    <property type="term" value="P:response to water deprivation"/>
    <property type="evidence" value="ECO:0007669"/>
    <property type="project" value="TreeGrafter"/>
</dbReference>
<evidence type="ECO:0000256" key="1">
    <source>
        <dbReference type="ARBA" id="ARBA00008403"/>
    </source>
</evidence>
<feature type="compositionally biased region" description="Polar residues" evidence="2">
    <location>
        <begin position="101"/>
        <end position="111"/>
    </location>
</feature>
<dbReference type="GO" id="GO:0009631">
    <property type="term" value="P:cold acclimation"/>
    <property type="evidence" value="ECO:0007669"/>
    <property type="project" value="TreeGrafter"/>
</dbReference>
<organism evidence="3">
    <name type="scientific">Paeonia lactiflora</name>
    <name type="common">Chinese peony</name>
    <name type="synonym">Paeonia albiflora</name>
    <dbReference type="NCBI Taxonomy" id="35924"/>
    <lineage>
        <taxon>Eukaryota</taxon>
        <taxon>Viridiplantae</taxon>
        <taxon>Streptophyta</taxon>
        <taxon>Embryophyta</taxon>
        <taxon>Tracheophyta</taxon>
        <taxon>Spermatophyta</taxon>
        <taxon>Magnoliopsida</taxon>
        <taxon>eudicotyledons</taxon>
        <taxon>Gunneridae</taxon>
        <taxon>Pentapetalae</taxon>
        <taxon>Saxifragales</taxon>
        <taxon>Paeoniaceae</taxon>
        <taxon>Paeonia</taxon>
    </lineage>
</organism>
<reference evidence="3" key="1">
    <citation type="submission" date="2016-11" db="EMBL/GenBank/DDBJ databases">
        <title>Isolation, subcellular location and expression of PlDHN2 gene in Paeonia lactiflora.</title>
        <authorList>
            <person name="Chen Y."/>
        </authorList>
    </citation>
    <scope>NUCLEOTIDE SEQUENCE</scope>
</reference>